<feature type="transmembrane region" description="Helical" evidence="1">
    <location>
        <begin position="125"/>
        <end position="144"/>
    </location>
</feature>
<dbReference type="InterPro" id="IPR000620">
    <property type="entry name" value="EamA_dom"/>
</dbReference>
<dbReference type="Pfam" id="PF00892">
    <property type="entry name" value="EamA"/>
    <property type="match status" value="2"/>
</dbReference>
<sequence>MSDLRDAATGHAGGPETAPSSVRLAAEAKAKATAQGIGLFLLALMLFGLMDVAAKKLAQDYPPAMVVWARFAVNLALVTLLFRGRLLTLVRSHQPGLQFLRGCFQMGTVALFFIAIRYIGLADAAALGALSPVLITLGAALFLGEKLGAGRIIGIVAAFTGALIVLRPGAGVMHPAAILALLACFTYAGGALLTRVVRFDSTATSVLWSAMVGTGLSSLALPFFWQEVAPIDLPLFLAVGALGAVGQAALIVAFRKAEAGSIAPFGYSDLIFSGLWGWAFFAQLPDFYTIIGALVIVAAGVYVWSRERAEAKADARSETGNE</sequence>
<feature type="transmembrane region" description="Helical" evidence="1">
    <location>
        <begin position="261"/>
        <end position="281"/>
    </location>
</feature>
<dbReference type="RefSeq" id="WP_136907898.1">
    <property type="nucleotide sequence ID" value="NZ_SWJZ01000063.1"/>
</dbReference>
<feature type="transmembrane region" description="Helical" evidence="1">
    <location>
        <begin position="37"/>
        <end position="54"/>
    </location>
</feature>
<dbReference type="InterPro" id="IPR037185">
    <property type="entry name" value="EmrE-like"/>
</dbReference>
<dbReference type="GO" id="GO:0016020">
    <property type="term" value="C:membrane"/>
    <property type="evidence" value="ECO:0007669"/>
    <property type="project" value="InterPro"/>
</dbReference>
<gene>
    <name evidence="3" type="ORF">FBT96_14575</name>
</gene>
<dbReference type="EMBL" id="SWJZ01000063">
    <property type="protein sequence ID" value="TKD17451.1"/>
    <property type="molecule type" value="Genomic_DNA"/>
</dbReference>
<protein>
    <submittedName>
        <fullName evidence="3">DMT family transporter</fullName>
    </submittedName>
</protein>
<dbReference type="OrthoDB" id="9812899at2"/>
<feature type="transmembrane region" description="Helical" evidence="1">
    <location>
        <begin position="99"/>
        <end position="119"/>
    </location>
</feature>
<name>A0A4U1JQ91_RHOCA</name>
<feature type="transmembrane region" description="Helical" evidence="1">
    <location>
        <begin position="66"/>
        <end position="87"/>
    </location>
</feature>
<dbReference type="SUPFAM" id="SSF103481">
    <property type="entry name" value="Multidrug resistance efflux transporter EmrE"/>
    <property type="match status" value="2"/>
</dbReference>
<proteinExistence type="predicted"/>
<evidence type="ECO:0000259" key="2">
    <source>
        <dbReference type="Pfam" id="PF00892"/>
    </source>
</evidence>
<accession>A0A4U1JQ91</accession>
<feature type="transmembrane region" description="Helical" evidence="1">
    <location>
        <begin position="151"/>
        <end position="170"/>
    </location>
</feature>
<keyword evidence="1" id="KW-0812">Transmembrane</keyword>
<organism evidence="3 4">
    <name type="scientific">Rhodobacter capsulatus</name>
    <name type="common">Rhodopseudomonas capsulata</name>
    <dbReference type="NCBI Taxonomy" id="1061"/>
    <lineage>
        <taxon>Bacteria</taxon>
        <taxon>Pseudomonadati</taxon>
        <taxon>Pseudomonadota</taxon>
        <taxon>Alphaproteobacteria</taxon>
        <taxon>Rhodobacterales</taxon>
        <taxon>Rhodobacter group</taxon>
        <taxon>Rhodobacter</taxon>
    </lineage>
</organism>
<dbReference type="PANTHER" id="PTHR22911:SF103">
    <property type="entry name" value="BLR2811 PROTEIN"/>
    <property type="match status" value="1"/>
</dbReference>
<feature type="transmembrane region" description="Helical" evidence="1">
    <location>
        <begin position="287"/>
        <end position="304"/>
    </location>
</feature>
<comment type="caution">
    <text evidence="3">The sequence shown here is derived from an EMBL/GenBank/DDBJ whole genome shotgun (WGS) entry which is preliminary data.</text>
</comment>
<keyword evidence="1" id="KW-0472">Membrane</keyword>
<feature type="domain" description="EamA" evidence="2">
    <location>
        <begin position="36"/>
        <end position="166"/>
    </location>
</feature>
<feature type="domain" description="EamA" evidence="2">
    <location>
        <begin position="176"/>
        <end position="299"/>
    </location>
</feature>
<dbReference type="Proteomes" id="UP000310597">
    <property type="component" value="Unassembled WGS sequence"/>
</dbReference>
<evidence type="ECO:0000256" key="1">
    <source>
        <dbReference type="SAM" id="Phobius"/>
    </source>
</evidence>
<feature type="transmembrane region" description="Helical" evidence="1">
    <location>
        <begin position="176"/>
        <end position="194"/>
    </location>
</feature>
<dbReference type="PANTHER" id="PTHR22911">
    <property type="entry name" value="ACYL-MALONYL CONDENSING ENZYME-RELATED"/>
    <property type="match status" value="1"/>
</dbReference>
<feature type="transmembrane region" description="Helical" evidence="1">
    <location>
        <begin position="206"/>
        <end position="225"/>
    </location>
</feature>
<feature type="transmembrane region" description="Helical" evidence="1">
    <location>
        <begin position="231"/>
        <end position="254"/>
    </location>
</feature>
<evidence type="ECO:0000313" key="3">
    <source>
        <dbReference type="EMBL" id="TKD17451.1"/>
    </source>
</evidence>
<keyword evidence="1" id="KW-1133">Transmembrane helix</keyword>
<reference evidence="3 4" key="1">
    <citation type="submission" date="2019-04" db="EMBL/GenBank/DDBJ databases">
        <title>Draft Whole-Genome sequence of the purple photosynthetic bacterium Rhodobacter capsulatus SP108 with an indigenous class A beta-lactamase.</title>
        <authorList>
            <person name="Robertson S."/>
            <person name="Meyer T.E."/>
            <person name="Kyndt J.A."/>
        </authorList>
    </citation>
    <scope>NUCLEOTIDE SEQUENCE [LARGE SCALE GENOMIC DNA]</scope>
    <source>
        <strain evidence="3 4">SP108</strain>
    </source>
</reference>
<dbReference type="AlphaFoldDB" id="A0A4U1JQ91"/>
<evidence type="ECO:0000313" key="4">
    <source>
        <dbReference type="Proteomes" id="UP000310597"/>
    </source>
</evidence>